<name>A0A367YIU4_9ASCO</name>
<proteinExistence type="predicted"/>
<evidence type="ECO:0000313" key="4">
    <source>
        <dbReference type="Proteomes" id="UP000253472"/>
    </source>
</evidence>
<comment type="caution">
    <text evidence="2">The sequence shown here is derived from an EMBL/GenBank/DDBJ whole genome shotgun (WGS) entry which is preliminary data.</text>
</comment>
<dbReference type="EMBL" id="QLNQ01000021">
    <property type="protein sequence ID" value="RCK64951.1"/>
    <property type="molecule type" value="Genomic_DNA"/>
</dbReference>
<evidence type="ECO:0000313" key="2">
    <source>
        <dbReference type="EMBL" id="RCK64951.1"/>
    </source>
</evidence>
<evidence type="ECO:0000256" key="1">
    <source>
        <dbReference type="SAM" id="MobiDB-lite"/>
    </source>
</evidence>
<feature type="region of interest" description="Disordered" evidence="1">
    <location>
        <begin position="146"/>
        <end position="169"/>
    </location>
</feature>
<protein>
    <submittedName>
        <fullName evidence="2">Uncharacterized protein</fullName>
    </submittedName>
</protein>
<accession>A0A367YIU4</accession>
<sequence length="342" mass="38412">MDFMSQVYHDLKFHVNHFMVGYRQKYYSMDNNPRVIHTKLENQQLLSLRTFPNDKHLIGKGQPFLHLGRETEIDNQQPEEPQSCSTSSSSSSSLENVLKRDYAAFENYKNVTFRTHNSLVLKKNYSEPNLVDGYFLSFRLDLEMSGSSSEAEGDDQDNDNTIAVGPDQPLISLETETPGVVDSSECASSSPCTCQCHTIEKTIPESTFSSTKKTSYVKDKLYNLVMNSLPRVSTSTNEAPLEVVETGPPKDENVSLQPVIPQPENSIDEIMSIKQDSQQQPSNKIWKLVLNDISLSAARLSTGSANIPMVNNQNIRGDFIDAKITNNENEDIFPATNEPQFK</sequence>
<dbReference type="Proteomes" id="UP000253472">
    <property type="component" value="Unassembled WGS sequence"/>
</dbReference>
<keyword evidence="4" id="KW-1185">Reference proteome</keyword>
<dbReference type="OrthoDB" id="4015084at2759"/>
<dbReference type="EMBL" id="QLNQ01000012">
    <property type="protein sequence ID" value="RCK66509.1"/>
    <property type="molecule type" value="Genomic_DNA"/>
</dbReference>
<gene>
    <name evidence="2" type="ORF">Cantr_00491</name>
    <name evidence="3" type="ORF">Cantr_03530</name>
</gene>
<evidence type="ECO:0000313" key="3">
    <source>
        <dbReference type="EMBL" id="RCK66509.1"/>
    </source>
</evidence>
<dbReference type="AlphaFoldDB" id="A0A367YIU4"/>
<reference evidence="2 4" key="1">
    <citation type="submission" date="2018-06" db="EMBL/GenBank/DDBJ databases">
        <title>Whole genome sequencing of Candida tropicalis (genome annotated by CSBL at Korea University).</title>
        <authorList>
            <person name="Ahn J."/>
        </authorList>
    </citation>
    <scope>NUCLEOTIDE SEQUENCE [LARGE SCALE GENOMIC DNA]</scope>
    <source>
        <strain evidence="2 4">ATCC 20962</strain>
    </source>
</reference>
<organism evidence="2 4">
    <name type="scientific">Candida viswanathii</name>
    <dbReference type="NCBI Taxonomy" id="5486"/>
    <lineage>
        <taxon>Eukaryota</taxon>
        <taxon>Fungi</taxon>
        <taxon>Dikarya</taxon>
        <taxon>Ascomycota</taxon>
        <taxon>Saccharomycotina</taxon>
        <taxon>Pichiomycetes</taxon>
        <taxon>Debaryomycetaceae</taxon>
        <taxon>Candida/Lodderomyces clade</taxon>
        <taxon>Candida</taxon>
    </lineage>
</organism>